<proteinExistence type="predicted"/>
<reference evidence="2 3" key="1">
    <citation type="submission" date="2017-04" db="EMBL/GenBank/DDBJ databases">
        <title>Draft genome sequence of Tuber borchii Vittad., a whitish edible truffle.</title>
        <authorList>
            <consortium name="DOE Joint Genome Institute"/>
            <person name="Murat C."/>
            <person name="Kuo A."/>
            <person name="Barry K.W."/>
            <person name="Clum A."/>
            <person name="Dockter R.B."/>
            <person name="Fauchery L."/>
            <person name="Iotti M."/>
            <person name="Kohler A."/>
            <person name="Labutti K."/>
            <person name="Lindquist E.A."/>
            <person name="Lipzen A."/>
            <person name="Ohm R.A."/>
            <person name="Wang M."/>
            <person name="Grigoriev I.V."/>
            <person name="Zambonelli A."/>
            <person name="Martin F.M."/>
        </authorList>
    </citation>
    <scope>NUCLEOTIDE SEQUENCE [LARGE SCALE GENOMIC DNA]</scope>
    <source>
        <strain evidence="2 3">Tbo3840</strain>
    </source>
</reference>
<feature type="region of interest" description="Disordered" evidence="1">
    <location>
        <begin position="354"/>
        <end position="390"/>
    </location>
</feature>
<name>A0A2T6ZEH7_TUBBO</name>
<evidence type="ECO:0000313" key="3">
    <source>
        <dbReference type="Proteomes" id="UP000244722"/>
    </source>
</evidence>
<keyword evidence="3" id="KW-1185">Reference proteome</keyword>
<dbReference type="EMBL" id="NESQ01000336">
    <property type="protein sequence ID" value="PUU73882.1"/>
    <property type="molecule type" value="Genomic_DNA"/>
</dbReference>
<gene>
    <name evidence="2" type="ORF">B9Z19DRAFT_1068633</name>
</gene>
<feature type="region of interest" description="Disordered" evidence="1">
    <location>
        <begin position="29"/>
        <end position="61"/>
    </location>
</feature>
<dbReference type="Proteomes" id="UP000244722">
    <property type="component" value="Unassembled WGS sequence"/>
</dbReference>
<feature type="compositionally biased region" description="Polar residues" evidence="1">
    <location>
        <begin position="203"/>
        <end position="214"/>
    </location>
</feature>
<feature type="compositionally biased region" description="Pro residues" evidence="1">
    <location>
        <begin position="38"/>
        <end position="50"/>
    </location>
</feature>
<evidence type="ECO:0000313" key="2">
    <source>
        <dbReference type="EMBL" id="PUU73882.1"/>
    </source>
</evidence>
<accession>A0A2T6ZEH7</accession>
<dbReference type="AlphaFoldDB" id="A0A2T6ZEH7"/>
<organism evidence="2 3">
    <name type="scientific">Tuber borchii</name>
    <name type="common">White truffle</name>
    <dbReference type="NCBI Taxonomy" id="42251"/>
    <lineage>
        <taxon>Eukaryota</taxon>
        <taxon>Fungi</taxon>
        <taxon>Dikarya</taxon>
        <taxon>Ascomycota</taxon>
        <taxon>Pezizomycotina</taxon>
        <taxon>Pezizomycetes</taxon>
        <taxon>Pezizales</taxon>
        <taxon>Tuberaceae</taxon>
        <taxon>Tuber</taxon>
    </lineage>
</organism>
<dbReference type="OrthoDB" id="5395923at2759"/>
<feature type="region of interest" description="Disordered" evidence="1">
    <location>
        <begin position="175"/>
        <end position="217"/>
    </location>
</feature>
<sequence length="433" mass="46232">MCFGSGLFCKQHASYPIKNPDVDDWLKSVKSDKHSTGPLPPVLPTPPVIKPNPNDINESPPSLVITTPTIVVESGDFLGTTIVDTPVEEVNGKAEEAKGIICKFRKIEGEQGQESINAHPVSVKIPAESSVADIVEKSIVNATAQTAGPSCGIKIITRNSDAAGWDTLNTHLVGSREEDAEEEPGSATFSKFSGDFTRDDSSNDGGESACSSPGISGHQVECAKKIEGTKAEPVAVEPIEMGVAKPLRKRADITSLDPGPVFSFSDVGEMEALDPASFHDMYTGSVWSGGVMTSDPGILLGRSGDYQRYGLEPPEDCIKDEEDTPELTYTADGMAIAPGLPERCVRLGEWKAHSGSQSYYPTPPSTPSYASTGKRPDHSGGGRHYWNGPGGRNYTPAALTSGSRWSHPSNTSILALNLYHSSPSHWYRTTRSS</sequence>
<comment type="caution">
    <text evidence="2">The sequence shown here is derived from an EMBL/GenBank/DDBJ whole genome shotgun (WGS) entry which is preliminary data.</text>
</comment>
<protein>
    <submittedName>
        <fullName evidence="2">Uncharacterized protein</fullName>
    </submittedName>
</protein>
<evidence type="ECO:0000256" key="1">
    <source>
        <dbReference type="SAM" id="MobiDB-lite"/>
    </source>
</evidence>